<evidence type="ECO:0000313" key="4">
    <source>
        <dbReference type="EMBL" id="NKY53999.1"/>
    </source>
</evidence>
<dbReference type="InterPro" id="IPR023772">
    <property type="entry name" value="DNA-bd_HTH_TetR-type_CS"/>
</dbReference>
<dbReference type="InterPro" id="IPR001647">
    <property type="entry name" value="HTH_TetR"/>
</dbReference>
<keyword evidence="5" id="KW-1185">Reference proteome</keyword>
<evidence type="ECO:0000313" key="5">
    <source>
        <dbReference type="Proteomes" id="UP000565711"/>
    </source>
</evidence>
<evidence type="ECO:0000259" key="3">
    <source>
        <dbReference type="PROSITE" id="PS50977"/>
    </source>
</evidence>
<dbReference type="Proteomes" id="UP000565711">
    <property type="component" value="Unassembled WGS sequence"/>
</dbReference>
<evidence type="ECO:0000256" key="1">
    <source>
        <dbReference type="ARBA" id="ARBA00023125"/>
    </source>
</evidence>
<dbReference type="PRINTS" id="PR00455">
    <property type="entry name" value="HTHTETR"/>
</dbReference>
<protein>
    <submittedName>
        <fullName evidence="4">TetR/AcrR family transcriptional regulator</fullName>
    </submittedName>
</protein>
<feature type="domain" description="HTH tetR-type" evidence="3">
    <location>
        <begin position="7"/>
        <end position="67"/>
    </location>
</feature>
<dbReference type="Gene3D" id="1.10.357.10">
    <property type="entry name" value="Tetracycline Repressor, domain 2"/>
    <property type="match status" value="1"/>
</dbReference>
<evidence type="ECO:0000256" key="2">
    <source>
        <dbReference type="PROSITE-ProRule" id="PRU00335"/>
    </source>
</evidence>
<dbReference type="RefSeq" id="WP_067870949.1">
    <property type="nucleotide sequence ID" value="NZ_JAAXOP010000023.1"/>
</dbReference>
<dbReference type="InterPro" id="IPR036271">
    <property type="entry name" value="Tet_transcr_reg_TetR-rel_C_sf"/>
</dbReference>
<comment type="caution">
    <text evidence="4">The sequence shown here is derived from an EMBL/GenBank/DDBJ whole genome shotgun (WGS) entry which is preliminary data.</text>
</comment>
<dbReference type="SUPFAM" id="SSF48498">
    <property type="entry name" value="Tetracyclin repressor-like, C-terminal domain"/>
    <property type="match status" value="1"/>
</dbReference>
<name>A0A846YB46_9NOCA</name>
<dbReference type="PANTHER" id="PTHR30055:SF153">
    <property type="entry name" value="HTH-TYPE TRANSCRIPTIONAL REPRESSOR RV3405C"/>
    <property type="match status" value="1"/>
</dbReference>
<reference evidence="4 5" key="1">
    <citation type="submission" date="2020-04" db="EMBL/GenBank/DDBJ databases">
        <title>MicrobeNet Type strains.</title>
        <authorList>
            <person name="Nicholson A.C."/>
        </authorList>
    </citation>
    <scope>NUCLEOTIDE SEQUENCE [LARGE SCALE GENOMIC DNA]</scope>
    <source>
        <strain evidence="4 5">JCM 12354</strain>
    </source>
</reference>
<dbReference type="InterPro" id="IPR009057">
    <property type="entry name" value="Homeodomain-like_sf"/>
</dbReference>
<dbReference type="GO" id="GO:0003700">
    <property type="term" value="F:DNA-binding transcription factor activity"/>
    <property type="evidence" value="ECO:0007669"/>
    <property type="project" value="TreeGrafter"/>
</dbReference>
<proteinExistence type="predicted"/>
<dbReference type="SUPFAM" id="SSF46689">
    <property type="entry name" value="Homeodomain-like"/>
    <property type="match status" value="1"/>
</dbReference>
<organism evidence="4 5">
    <name type="scientific">Nocardia vermiculata</name>
    <dbReference type="NCBI Taxonomy" id="257274"/>
    <lineage>
        <taxon>Bacteria</taxon>
        <taxon>Bacillati</taxon>
        <taxon>Actinomycetota</taxon>
        <taxon>Actinomycetes</taxon>
        <taxon>Mycobacteriales</taxon>
        <taxon>Nocardiaceae</taxon>
        <taxon>Nocardia</taxon>
    </lineage>
</organism>
<dbReference type="AlphaFoldDB" id="A0A846YB46"/>
<dbReference type="GO" id="GO:0000976">
    <property type="term" value="F:transcription cis-regulatory region binding"/>
    <property type="evidence" value="ECO:0007669"/>
    <property type="project" value="TreeGrafter"/>
</dbReference>
<dbReference type="InterPro" id="IPR050109">
    <property type="entry name" value="HTH-type_TetR-like_transc_reg"/>
</dbReference>
<dbReference type="PANTHER" id="PTHR30055">
    <property type="entry name" value="HTH-TYPE TRANSCRIPTIONAL REGULATOR RUTR"/>
    <property type="match status" value="1"/>
</dbReference>
<accession>A0A846YB46</accession>
<gene>
    <name evidence="4" type="ORF">HGA08_27775</name>
</gene>
<dbReference type="PROSITE" id="PS01081">
    <property type="entry name" value="HTH_TETR_1"/>
    <property type="match status" value="1"/>
</dbReference>
<dbReference type="PROSITE" id="PS50977">
    <property type="entry name" value="HTH_TETR_2"/>
    <property type="match status" value="1"/>
</dbReference>
<sequence length="200" mass="21953">MSEATTTAVVDRLLEATQKLLATKGIRATTMMEVAEEAGVSRAWLYRHFPDKPALIGAAIVRLTDTWWNDARAELDTLDTFTEQLILGVRIGRGAYDDPGALLMRLRVDEPEEFAACAGAGVAALVPALAYFWRPYIHRAATRGEVHPDHDLAEVAEWVARILISLGTVPGDTIDPDDSTAVEHHLRRYLLPALRAAPDS</sequence>
<keyword evidence="1 2" id="KW-0238">DNA-binding</keyword>
<feature type="DNA-binding region" description="H-T-H motif" evidence="2">
    <location>
        <begin position="30"/>
        <end position="49"/>
    </location>
</feature>
<dbReference type="Pfam" id="PF00440">
    <property type="entry name" value="TetR_N"/>
    <property type="match status" value="1"/>
</dbReference>
<dbReference type="EMBL" id="JAAXOP010000023">
    <property type="protein sequence ID" value="NKY53999.1"/>
    <property type="molecule type" value="Genomic_DNA"/>
</dbReference>